<dbReference type="SUPFAM" id="SSF55486">
    <property type="entry name" value="Metalloproteases ('zincins'), catalytic domain"/>
    <property type="match status" value="1"/>
</dbReference>
<dbReference type="EMBL" id="LBTX01000005">
    <property type="protein sequence ID" value="KKQ50441.1"/>
    <property type="molecule type" value="Genomic_DNA"/>
</dbReference>
<sequence length="120" mass="14040">MKNVILIKNPKNWGLDRNEVLKKAVEALDHFKLKENIELSVIFVGQKRAKELNIKYRQKDYIPQVLGFPMSRIADSDGYIRLGDVVICTQKLKYEMRYFGKSLDEVLGEWMKHGVENLLK</sequence>
<dbReference type="Pfam" id="PF02130">
    <property type="entry name" value="YbeY"/>
    <property type="match status" value="1"/>
</dbReference>
<name>A0A0G0LCR5_9BACT</name>
<evidence type="ECO:0000256" key="1">
    <source>
        <dbReference type="ARBA" id="ARBA00001947"/>
    </source>
</evidence>
<organism evidence="8 9">
    <name type="scientific">Candidatus Shapirobacteria bacterium GW2011_GWE1_38_10</name>
    <dbReference type="NCBI Taxonomy" id="1618488"/>
    <lineage>
        <taxon>Bacteria</taxon>
        <taxon>Candidatus Shapironibacteriota</taxon>
    </lineage>
</organism>
<reference evidence="8 9" key="1">
    <citation type="journal article" date="2015" name="Nature">
        <title>rRNA introns, odd ribosomes, and small enigmatic genomes across a large radiation of phyla.</title>
        <authorList>
            <person name="Brown C.T."/>
            <person name="Hug L.A."/>
            <person name="Thomas B.C."/>
            <person name="Sharon I."/>
            <person name="Castelle C.J."/>
            <person name="Singh A."/>
            <person name="Wilkins M.J."/>
            <person name="Williams K.H."/>
            <person name="Banfield J.F."/>
        </authorList>
    </citation>
    <scope>NUCLEOTIDE SEQUENCE [LARGE SCALE GENOMIC DNA]</scope>
</reference>
<evidence type="ECO:0000256" key="2">
    <source>
        <dbReference type="ARBA" id="ARBA00010875"/>
    </source>
</evidence>
<dbReference type="NCBIfam" id="TIGR00043">
    <property type="entry name" value="rRNA maturation RNase YbeY"/>
    <property type="match status" value="1"/>
</dbReference>
<keyword evidence="4" id="KW-0479">Metal-binding</keyword>
<protein>
    <submittedName>
        <fullName evidence="8">Putative rRNA maturation factor</fullName>
    </submittedName>
</protein>
<evidence type="ECO:0000256" key="3">
    <source>
        <dbReference type="ARBA" id="ARBA00022722"/>
    </source>
</evidence>
<comment type="cofactor">
    <cofactor evidence="1">
        <name>Zn(2+)</name>
        <dbReference type="ChEBI" id="CHEBI:29105"/>
    </cofactor>
</comment>
<dbReference type="GO" id="GO:0004519">
    <property type="term" value="F:endonuclease activity"/>
    <property type="evidence" value="ECO:0007669"/>
    <property type="project" value="UniProtKB-KW"/>
</dbReference>
<dbReference type="GO" id="GO:0004222">
    <property type="term" value="F:metalloendopeptidase activity"/>
    <property type="evidence" value="ECO:0007669"/>
    <property type="project" value="InterPro"/>
</dbReference>
<dbReference type="AlphaFoldDB" id="A0A0G0LCR5"/>
<evidence type="ECO:0000256" key="7">
    <source>
        <dbReference type="ARBA" id="ARBA00022833"/>
    </source>
</evidence>
<dbReference type="InterPro" id="IPR002036">
    <property type="entry name" value="YbeY"/>
</dbReference>
<evidence type="ECO:0000256" key="6">
    <source>
        <dbReference type="ARBA" id="ARBA00022801"/>
    </source>
</evidence>
<comment type="similarity">
    <text evidence="2">Belongs to the endoribonuclease YbeY family.</text>
</comment>
<proteinExistence type="inferred from homology"/>
<evidence type="ECO:0000256" key="4">
    <source>
        <dbReference type="ARBA" id="ARBA00022723"/>
    </source>
</evidence>
<evidence type="ECO:0000256" key="5">
    <source>
        <dbReference type="ARBA" id="ARBA00022759"/>
    </source>
</evidence>
<comment type="caution">
    <text evidence="8">The sequence shown here is derived from an EMBL/GenBank/DDBJ whole genome shotgun (WGS) entry which is preliminary data.</text>
</comment>
<keyword evidence="7" id="KW-0862">Zinc</keyword>
<dbReference type="GO" id="GO:0046872">
    <property type="term" value="F:metal ion binding"/>
    <property type="evidence" value="ECO:0007669"/>
    <property type="project" value="UniProtKB-KW"/>
</dbReference>
<keyword evidence="5" id="KW-0255">Endonuclease</keyword>
<evidence type="ECO:0000313" key="8">
    <source>
        <dbReference type="EMBL" id="KKQ50441.1"/>
    </source>
</evidence>
<dbReference type="InterPro" id="IPR023091">
    <property type="entry name" value="MetalPrtase_cat_dom_sf_prd"/>
</dbReference>
<keyword evidence="6" id="KW-0378">Hydrolase</keyword>
<dbReference type="GO" id="GO:0006364">
    <property type="term" value="P:rRNA processing"/>
    <property type="evidence" value="ECO:0007669"/>
    <property type="project" value="InterPro"/>
</dbReference>
<accession>A0A0G0LCR5</accession>
<dbReference type="Gene3D" id="3.40.390.30">
    <property type="entry name" value="Metalloproteases ('zincins'), catalytic domain"/>
    <property type="match status" value="1"/>
</dbReference>
<gene>
    <name evidence="8" type="ORF">US68_C0005G0008</name>
</gene>
<keyword evidence="3" id="KW-0540">Nuclease</keyword>
<evidence type="ECO:0000313" key="9">
    <source>
        <dbReference type="Proteomes" id="UP000034231"/>
    </source>
</evidence>
<dbReference type="Proteomes" id="UP000034231">
    <property type="component" value="Unassembled WGS sequence"/>
</dbReference>